<name>A0A0R3K2C6_CALMK</name>
<feature type="transmembrane region" description="Helical" evidence="1">
    <location>
        <begin position="88"/>
        <end position="113"/>
    </location>
</feature>
<gene>
    <name evidence="2" type="ORF">ABG79_00923</name>
</gene>
<comment type="caution">
    <text evidence="2">The sequence shown here is derived from an EMBL/GenBank/DDBJ whole genome shotgun (WGS) entry which is preliminary data.</text>
</comment>
<keyword evidence="1" id="KW-0812">Transmembrane</keyword>
<dbReference type="OrthoDB" id="1912973at2"/>
<dbReference type="AlphaFoldDB" id="A0A0R3K2C6"/>
<evidence type="ECO:0000256" key="1">
    <source>
        <dbReference type="SAM" id="Phobius"/>
    </source>
</evidence>
<evidence type="ECO:0000313" key="3">
    <source>
        <dbReference type="Proteomes" id="UP000052015"/>
    </source>
</evidence>
<feature type="transmembrane region" description="Helical" evidence="1">
    <location>
        <begin position="51"/>
        <end position="68"/>
    </location>
</feature>
<keyword evidence="1" id="KW-0472">Membrane</keyword>
<keyword evidence="3" id="KW-1185">Reference proteome</keyword>
<reference evidence="2 3" key="1">
    <citation type="submission" date="2015-09" db="EMBL/GenBank/DDBJ databases">
        <title>Draft genome sequence of a Caloramator mitchellensis, a moderate thermophile from the Great Artesian Basin of Australia.</title>
        <authorList>
            <person name="Patel B.K."/>
        </authorList>
    </citation>
    <scope>NUCLEOTIDE SEQUENCE [LARGE SCALE GENOMIC DNA]</scope>
    <source>
        <strain evidence="2 3">VF08</strain>
    </source>
</reference>
<dbReference type="Proteomes" id="UP000052015">
    <property type="component" value="Unassembled WGS sequence"/>
</dbReference>
<proteinExistence type="predicted"/>
<evidence type="ECO:0000313" key="2">
    <source>
        <dbReference type="EMBL" id="KRQ87125.1"/>
    </source>
</evidence>
<dbReference type="STRING" id="908809.ABG79_00923"/>
<sequence length="120" mass="13744">MSRFKGLFRDIIISMAIGAGISLVLVSISWVICLFLYRGEINSTLFFIKNALYYVGIFTLFLSAAFFMQRNATRPLEYEDEWKEHFKVLNLGLVILFIAIAITTTGMLLHFIIERRGGLI</sequence>
<protein>
    <submittedName>
        <fullName evidence="2">Uncharacterized protein</fullName>
    </submittedName>
</protein>
<keyword evidence="1" id="KW-1133">Transmembrane helix</keyword>
<dbReference type="RefSeq" id="WP_057977603.1">
    <property type="nucleotide sequence ID" value="NZ_LKHP01000004.1"/>
</dbReference>
<organism evidence="2 3">
    <name type="scientific">Caloramator mitchellensis</name>
    <dbReference type="NCBI Taxonomy" id="908809"/>
    <lineage>
        <taxon>Bacteria</taxon>
        <taxon>Bacillati</taxon>
        <taxon>Bacillota</taxon>
        <taxon>Clostridia</taxon>
        <taxon>Eubacteriales</taxon>
        <taxon>Clostridiaceae</taxon>
        <taxon>Caloramator</taxon>
    </lineage>
</organism>
<dbReference type="EMBL" id="LKHP01000004">
    <property type="protein sequence ID" value="KRQ87125.1"/>
    <property type="molecule type" value="Genomic_DNA"/>
</dbReference>
<feature type="transmembrane region" description="Helical" evidence="1">
    <location>
        <begin position="12"/>
        <end position="39"/>
    </location>
</feature>
<accession>A0A0R3K2C6</accession>